<comment type="caution">
    <text evidence="1">The sequence shown here is derived from an EMBL/GenBank/DDBJ whole genome shotgun (WGS) entry which is preliminary data.</text>
</comment>
<keyword evidence="2" id="KW-1185">Reference proteome</keyword>
<evidence type="ECO:0000313" key="2">
    <source>
        <dbReference type="Proteomes" id="UP000887116"/>
    </source>
</evidence>
<dbReference type="EMBL" id="BMAO01012628">
    <property type="protein sequence ID" value="GFQ82811.1"/>
    <property type="molecule type" value="Genomic_DNA"/>
</dbReference>
<dbReference type="Proteomes" id="UP000887116">
    <property type="component" value="Unassembled WGS sequence"/>
</dbReference>
<name>A0A8X6FL55_TRICU</name>
<sequence>MKGGHLSRGKVPCHHPTLASHINQKKGEWAKAQTPFFCRKENRRIITIKTIIYDILYRMGLKDESTHTGFQHRMMVRHKQNNGMDWLSRGLWLDGEFFYWARRVVVPRVSCQAPGGKNRPGYSCCIESSEVK</sequence>
<gene>
    <name evidence="1" type="ORF">TNCT_20941</name>
</gene>
<dbReference type="AlphaFoldDB" id="A0A8X6FL55"/>
<evidence type="ECO:0000313" key="1">
    <source>
        <dbReference type="EMBL" id="GFQ82811.1"/>
    </source>
</evidence>
<protein>
    <submittedName>
        <fullName evidence="1">Uncharacterized protein</fullName>
    </submittedName>
</protein>
<proteinExistence type="predicted"/>
<reference evidence="1" key="1">
    <citation type="submission" date="2020-07" db="EMBL/GenBank/DDBJ databases">
        <title>Multicomponent nature underlies the extraordinary mechanical properties of spider dragline silk.</title>
        <authorList>
            <person name="Kono N."/>
            <person name="Nakamura H."/>
            <person name="Mori M."/>
            <person name="Yoshida Y."/>
            <person name="Ohtoshi R."/>
            <person name="Malay A.D."/>
            <person name="Moran D.A.P."/>
            <person name="Tomita M."/>
            <person name="Numata K."/>
            <person name="Arakawa K."/>
        </authorList>
    </citation>
    <scope>NUCLEOTIDE SEQUENCE</scope>
</reference>
<organism evidence="1 2">
    <name type="scientific">Trichonephila clavata</name>
    <name type="common">Joro spider</name>
    <name type="synonym">Nephila clavata</name>
    <dbReference type="NCBI Taxonomy" id="2740835"/>
    <lineage>
        <taxon>Eukaryota</taxon>
        <taxon>Metazoa</taxon>
        <taxon>Ecdysozoa</taxon>
        <taxon>Arthropoda</taxon>
        <taxon>Chelicerata</taxon>
        <taxon>Arachnida</taxon>
        <taxon>Araneae</taxon>
        <taxon>Araneomorphae</taxon>
        <taxon>Entelegynae</taxon>
        <taxon>Araneoidea</taxon>
        <taxon>Nephilidae</taxon>
        <taxon>Trichonephila</taxon>
    </lineage>
</organism>
<accession>A0A8X6FL55</accession>